<proteinExistence type="predicted"/>
<sequence>MTDPESTKAPRKLHAIVQLALDFLTEVAEVFEDFNRDEALNPVTILHWWSESWRSLKRKVREDGLRRTLPRIILVVIFHPILTTALWLIAFVGYVIFNSLRLSRCIRRSSAYLGERRVRQHEAAFRQQFFLSAKTDSRNQKTPVVSASEMAATLTPTSTGFFGLPAEIRHEILVQAFGGRTMHMSLEFQHPFFITMFDRYGDSRIACHAKIERLVTVSDSHLRTDLPKEWVWFGCVCHRSSYRDVGGLRSYGAFRNPQAYSDTHVPVLRSSRMDCSDTCEPKDDRCTEGTGRCKAWPGNWPDKCQVGAIGWLLTCRQAYVEGFNVLYRTNTIHIASPALHRHMQSILTRSVLSHLTSLELLWDLDSTPIDEAFKSNDKKGNTDISKHPSPLFPSMACLRLAFGKSSTEAKTIGLDRHAINDREIKDILINRLFPMIDNLLDRIVPNTTDVTISCPSWRWHSAIDLVIIEAQGEQVSKPQHAEIGGIKFWRQSASREATMETRNDRSLEEAAESSERRSGFWIHSSDRPRIATPRIAAALGYEQPDTDADERRRVLYDKTEDPFRGYNRHATS</sequence>
<keyword evidence="2" id="KW-1133">Transmembrane helix</keyword>
<evidence type="ECO:0000313" key="5">
    <source>
        <dbReference type="Proteomes" id="UP000754883"/>
    </source>
</evidence>
<dbReference type="Proteomes" id="UP000754883">
    <property type="component" value="Unassembled WGS sequence"/>
</dbReference>
<evidence type="ECO:0000259" key="3">
    <source>
        <dbReference type="Pfam" id="PF24864"/>
    </source>
</evidence>
<comment type="caution">
    <text evidence="4">The sequence shown here is derived from an EMBL/GenBank/DDBJ whole genome shotgun (WGS) entry which is preliminary data.</text>
</comment>
<dbReference type="PANTHER" id="PTHR38790">
    <property type="entry name" value="2EXR DOMAIN-CONTAINING PROTEIN-RELATED"/>
    <property type="match status" value="1"/>
</dbReference>
<dbReference type="AlphaFoldDB" id="A0A9N9UHE8"/>
<evidence type="ECO:0000256" key="2">
    <source>
        <dbReference type="SAM" id="Phobius"/>
    </source>
</evidence>
<protein>
    <recommendedName>
        <fullName evidence="3">DUF7730 domain-containing protein</fullName>
    </recommendedName>
</protein>
<feature type="domain" description="DUF7730" evidence="3">
    <location>
        <begin position="282"/>
        <end position="375"/>
    </location>
</feature>
<feature type="region of interest" description="Disordered" evidence="1">
    <location>
        <begin position="542"/>
        <end position="572"/>
    </location>
</feature>
<organism evidence="4 5">
    <name type="scientific">Clonostachys byssicola</name>
    <dbReference type="NCBI Taxonomy" id="160290"/>
    <lineage>
        <taxon>Eukaryota</taxon>
        <taxon>Fungi</taxon>
        <taxon>Dikarya</taxon>
        <taxon>Ascomycota</taxon>
        <taxon>Pezizomycotina</taxon>
        <taxon>Sordariomycetes</taxon>
        <taxon>Hypocreomycetidae</taxon>
        <taxon>Hypocreales</taxon>
        <taxon>Bionectriaceae</taxon>
        <taxon>Clonostachys</taxon>
    </lineage>
</organism>
<evidence type="ECO:0000313" key="4">
    <source>
        <dbReference type="EMBL" id="CAG9990863.1"/>
    </source>
</evidence>
<dbReference type="PANTHER" id="PTHR38790:SF4">
    <property type="entry name" value="2EXR DOMAIN-CONTAINING PROTEIN"/>
    <property type="match status" value="1"/>
</dbReference>
<evidence type="ECO:0000256" key="1">
    <source>
        <dbReference type="SAM" id="MobiDB-lite"/>
    </source>
</evidence>
<keyword evidence="2" id="KW-0812">Transmembrane</keyword>
<keyword evidence="5" id="KW-1185">Reference proteome</keyword>
<accession>A0A9N9UHE8</accession>
<feature type="compositionally biased region" description="Basic and acidic residues" evidence="1">
    <location>
        <begin position="549"/>
        <end position="563"/>
    </location>
</feature>
<keyword evidence="2" id="KW-0472">Membrane</keyword>
<name>A0A9N9UHE8_9HYPO</name>
<dbReference type="Pfam" id="PF24864">
    <property type="entry name" value="DUF7730"/>
    <property type="match status" value="1"/>
</dbReference>
<reference evidence="4 5" key="2">
    <citation type="submission" date="2021-10" db="EMBL/GenBank/DDBJ databases">
        <authorList>
            <person name="Piombo E."/>
        </authorList>
    </citation>
    <scope>NUCLEOTIDE SEQUENCE [LARGE SCALE GENOMIC DNA]</scope>
</reference>
<reference evidence="5" key="1">
    <citation type="submission" date="2019-06" db="EMBL/GenBank/DDBJ databases">
        <authorList>
            <person name="Broberg M."/>
        </authorList>
    </citation>
    <scope>NUCLEOTIDE SEQUENCE [LARGE SCALE GENOMIC DNA]</scope>
</reference>
<feature type="region of interest" description="Disordered" evidence="1">
    <location>
        <begin position="497"/>
        <end position="525"/>
    </location>
</feature>
<dbReference type="InterPro" id="IPR056632">
    <property type="entry name" value="DUF7730"/>
</dbReference>
<feature type="transmembrane region" description="Helical" evidence="2">
    <location>
        <begin position="72"/>
        <end position="97"/>
    </location>
</feature>
<dbReference type="OrthoDB" id="5126510at2759"/>
<dbReference type="EMBL" id="CABFNO020001476">
    <property type="protein sequence ID" value="CAG9990863.1"/>
    <property type="molecule type" value="Genomic_DNA"/>
</dbReference>
<gene>
    <name evidence="4" type="ORF">CBYS24578_00007099</name>
</gene>